<dbReference type="EMBL" id="RCMI01000453">
    <property type="protein sequence ID" value="KAG2910134.1"/>
    <property type="molecule type" value="Genomic_DNA"/>
</dbReference>
<proteinExistence type="predicted"/>
<dbReference type="VEuPathDB" id="FungiDB:PC110_g23184"/>
<dbReference type="EMBL" id="RCMK01000566">
    <property type="protein sequence ID" value="KAG2921548.1"/>
    <property type="molecule type" value="Genomic_DNA"/>
</dbReference>
<dbReference type="Proteomes" id="UP000736787">
    <property type="component" value="Unassembled WGS sequence"/>
</dbReference>
<evidence type="ECO:0000313" key="4">
    <source>
        <dbReference type="Proteomes" id="UP000774804"/>
    </source>
</evidence>
<protein>
    <submittedName>
        <fullName evidence="1">Uncharacterized protein</fullName>
    </submittedName>
</protein>
<dbReference type="Proteomes" id="UP000774804">
    <property type="component" value="Unassembled WGS sequence"/>
</dbReference>
<evidence type="ECO:0000313" key="3">
    <source>
        <dbReference type="EMBL" id="KAG2976565.1"/>
    </source>
</evidence>
<dbReference type="AlphaFoldDB" id="A0A8T1BYW2"/>
<accession>A0A8T1BYW2</accession>
<dbReference type="EMBL" id="RCML01000457">
    <property type="protein sequence ID" value="KAG2976565.1"/>
    <property type="molecule type" value="Genomic_DNA"/>
</dbReference>
<sequence length="293" mass="32958">MRYFIQREKDHEMLNLVRKLTPVLTGGVLIYKDSNINMVMVEGGKKAMKHVEHNHPVPGTNRTPQAYVRPKLLHATDVMELIANLRNAVLQQREQEVTNFFTNVNELREFISAREPAAGVNITVKMCCYNCERLSADTVAHYDGQLECLCDVRGVWDSKTKVGSPKTGRMHFHVGAVYEFKQVHSVGYFSDIAKGSVQLEDGASDRVVEGLAPVLKRKAGLEPSGRHPKTRALLQHDEREEQKERWCGDSWNHGCSLETGSCSVAWVSRADNNNAATKSEKVLEQERGVRMLG</sequence>
<name>A0A8T1BYW2_9STRA</name>
<gene>
    <name evidence="1" type="ORF">PC115_g13008</name>
    <name evidence="2" type="ORF">PC117_g16199</name>
    <name evidence="3" type="ORF">PC118_g13357</name>
</gene>
<reference evidence="1" key="1">
    <citation type="submission" date="2018-10" db="EMBL/GenBank/DDBJ databases">
        <title>Effector identification in a new, highly contiguous assembly of the strawberry crown rot pathogen Phytophthora cactorum.</title>
        <authorList>
            <person name="Armitage A.D."/>
            <person name="Nellist C.F."/>
            <person name="Bates H."/>
            <person name="Vickerstaff R.J."/>
            <person name="Harrison R.J."/>
        </authorList>
    </citation>
    <scope>NUCLEOTIDE SEQUENCE</scope>
    <source>
        <strain evidence="1">4032</strain>
        <strain evidence="2">4040</strain>
        <strain evidence="3">P415</strain>
    </source>
</reference>
<evidence type="ECO:0000313" key="1">
    <source>
        <dbReference type="EMBL" id="KAG2910134.1"/>
    </source>
</evidence>
<comment type="caution">
    <text evidence="1">The sequence shown here is derived from an EMBL/GenBank/DDBJ whole genome shotgun (WGS) entry which is preliminary data.</text>
</comment>
<dbReference type="VEuPathDB" id="FungiDB:PC110_g23514"/>
<dbReference type="Proteomes" id="UP000697107">
    <property type="component" value="Unassembled WGS sequence"/>
</dbReference>
<organism evidence="1 4">
    <name type="scientific">Phytophthora cactorum</name>
    <dbReference type="NCBI Taxonomy" id="29920"/>
    <lineage>
        <taxon>Eukaryota</taxon>
        <taxon>Sar</taxon>
        <taxon>Stramenopiles</taxon>
        <taxon>Oomycota</taxon>
        <taxon>Peronosporomycetes</taxon>
        <taxon>Peronosporales</taxon>
        <taxon>Peronosporaceae</taxon>
        <taxon>Phytophthora</taxon>
    </lineage>
</organism>
<dbReference type="VEuPathDB" id="FungiDB:PC110_g23043"/>
<evidence type="ECO:0000313" key="2">
    <source>
        <dbReference type="EMBL" id="KAG2921548.1"/>
    </source>
</evidence>